<keyword evidence="4" id="KW-1185">Reference proteome</keyword>
<evidence type="ECO:0000259" key="2">
    <source>
        <dbReference type="PROSITE" id="PS50966"/>
    </source>
</evidence>
<keyword evidence="1" id="KW-0863">Zinc-finger</keyword>
<sequence length="173" mass="18470">MSATIAIADIAIRSPYAPPGFAVSRAGNVWVVRGSGEGAVVVPVGDRLHCPCEAGARGKACPHALAVVVELLRSVAVHGFSFWLEGDAYVDGEGEWVLARRGRVGGRALNWFLAVSGRPFSATINAVVNGESMVVRGESRPMNCLQVSLFALDSHPCIKYLIRDRFIDHVQGS</sequence>
<dbReference type="RefSeq" id="WP_188595725.1">
    <property type="nucleotide sequence ID" value="NZ_BMNL01000001.1"/>
</dbReference>
<dbReference type="EMBL" id="BMNL01000001">
    <property type="protein sequence ID" value="GGP19481.1"/>
    <property type="molecule type" value="Genomic_DNA"/>
</dbReference>
<protein>
    <recommendedName>
        <fullName evidence="2">SWIM-type domain-containing protein</fullName>
    </recommendedName>
</protein>
<dbReference type="Proteomes" id="UP000610960">
    <property type="component" value="Unassembled WGS sequence"/>
</dbReference>
<accession>A0A830GTI0</accession>
<dbReference type="InterPro" id="IPR007527">
    <property type="entry name" value="Znf_SWIM"/>
</dbReference>
<comment type="caution">
    <text evidence="3">The sequence shown here is derived from an EMBL/GenBank/DDBJ whole genome shotgun (WGS) entry which is preliminary data.</text>
</comment>
<dbReference type="PROSITE" id="PS50966">
    <property type="entry name" value="ZF_SWIM"/>
    <property type="match status" value="1"/>
</dbReference>
<evidence type="ECO:0000256" key="1">
    <source>
        <dbReference type="PROSITE-ProRule" id="PRU00325"/>
    </source>
</evidence>
<gene>
    <name evidence="3" type="ORF">GCM10007981_03340</name>
</gene>
<evidence type="ECO:0000313" key="4">
    <source>
        <dbReference type="Proteomes" id="UP000610960"/>
    </source>
</evidence>
<feature type="domain" description="SWIM-type" evidence="2">
    <location>
        <begin position="40"/>
        <end position="72"/>
    </location>
</feature>
<evidence type="ECO:0000313" key="3">
    <source>
        <dbReference type="EMBL" id="GGP19481.1"/>
    </source>
</evidence>
<keyword evidence="1" id="KW-0862">Zinc</keyword>
<proteinExistence type="predicted"/>
<dbReference type="GO" id="GO:0008270">
    <property type="term" value="F:zinc ion binding"/>
    <property type="evidence" value="ECO:0007669"/>
    <property type="project" value="UniProtKB-KW"/>
</dbReference>
<keyword evidence="1" id="KW-0479">Metal-binding</keyword>
<name>A0A830GTI0_9CREN</name>
<organism evidence="3 4">
    <name type="scientific">Thermocladium modestius</name>
    <dbReference type="NCBI Taxonomy" id="62609"/>
    <lineage>
        <taxon>Archaea</taxon>
        <taxon>Thermoproteota</taxon>
        <taxon>Thermoprotei</taxon>
        <taxon>Thermoproteales</taxon>
        <taxon>Thermoproteaceae</taxon>
        <taxon>Thermocladium</taxon>
    </lineage>
</organism>
<dbReference type="AlphaFoldDB" id="A0A830GTI0"/>
<reference evidence="3" key="1">
    <citation type="journal article" date="2014" name="Int. J. Syst. Evol. Microbiol.">
        <title>Complete genome sequence of Corynebacterium casei LMG S-19264T (=DSM 44701T), isolated from a smear-ripened cheese.</title>
        <authorList>
            <consortium name="US DOE Joint Genome Institute (JGI-PGF)"/>
            <person name="Walter F."/>
            <person name="Albersmeier A."/>
            <person name="Kalinowski J."/>
            <person name="Ruckert C."/>
        </authorList>
    </citation>
    <scope>NUCLEOTIDE SEQUENCE</scope>
    <source>
        <strain evidence="3">JCM 10088</strain>
    </source>
</reference>
<reference evidence="3" key="2">
    <citation type="submission" date="2020-09" db="EMBL/GenBank/DDBJ databases">
        <authorList>
            <person name="Sun Q."/>
            <person name="Ohkuma M."/>
        </authorList>
    </citation>
    <scope>NUCLEOTIDE SEQUENCE</scope>
    <source>
        <strain evidence="3">JCM 10088</strain>
    </source>
</reference>